<evidence type="ECO:0000259" key="2">
    <source>
        <dbReference type="Pfam" id="PF08241"/>
    </source>
</evidence>
<dbReference type="GO" id="GO:0008757">
    <property type="term" value="F:S-adenosylmethionine-dependent methyltransferase activity"/>
    <property type="evidence" value="ECO:0007669"/>
    <property type="project" value="InterPro"/>
</dbReference>
<reference evidence="4" key="1">
    <citation type="journal article" date="2013" name="Proc. Natl. Acad. Sci. U.S.A.">
        <title>Improving the coverage of the cyanobacterial phylum using diversity-driven genome sequencing.</title>
        <authorList>
            <person name="Shih P.M."/>
            <person name="Wu D."/>
            <person name="Latifi A."/>
            <person name="Axen S.D."/>
            <person name="Fewer D.P."/>
            <person name="Talla E."/>
            <person name="Calteau A."/>
            <person name="Cai F."/>
            <person name="Tandeau de Marsac N."/>
            <person name="Rippka R."/>
            <person name="Herdman M."/>
            <person name="Sivonen K."/>
            <person name="Coursin T."/>
            <person name="Laurent T."/>
            <person name="Goodwin L."/>
            <person name="Nolan M."/>
            <person name="Davenport K.W."/>
            <person name="Han C.S."/>
            <person name="Rubin E.M."/>
            <person name="Eisen J.A."/>
            <person name="Woyke T."/>
            <person name="Gugger M."/>
            <person name="Kerfeld C.A."/>
        </authorList>
    </citation>
    <scope>NUCLEOTIDE SEQUENCE [LARGE SCALE GENOMIC DNA]</scope>
    <source>
        <strain evidence="4">PCC 10605</strain>
    </source>
</reference>
<dbReference type="Pfam" id="PF08241">
    <property type="entry name" value="Methyltransf_11"/>
    <property type="match status" value="1"/>
</dbReference>
<keyword evidence="3" id="KW-0489">Methyltransferase</keyword>
<dbReference type="HOGENOM" id="CLU_1105702_0_0_3"/>
<dbReference type="PANTHER" id="PTHR43861:SF1">
    <property type="entry name" value="TRANS-ACONITATE 2-METHYLTRANSFERASE"/>
    <property type="match status" value="1"/>
</dbReference>
<evidence type="ECO:0000313" key="4">
    <source>
        <dbReference type="Proteomes" id="UP000010480"/>
    </source>
</evidence>
<gene>
    <name evidence="3" type="ordered locus">Cyan10605_1081</name>
</gene>
<dbReference type="eggNOG" id="COG2226">
    <property type="taxonomic scope" value="Bacteria"/>
</dbReference>
<accession>K9Z249</accession>
<feature type="transmembrane region" description="Helical" evidence="1">
    <location>
        <begin position="227"/>
        <end position="245"/>
    </location>
</feature>
<dbReference type="SUPFAM" id="SSF53335">
    <property type="entry name" value="S-adenosyl-L-methionine-dependent methyltransferases"/>
    <property type="match status" value="1"/>
</dbReference>
<keyword evidence="1" id="KW-0812">Transmembrane</keyword>
<protein>
    <submittedName>
        <fullName evidence="3">Methyltransferase type 11</fullName>
    </submittedName>
</protein>
<keyword evidence="1" id="KW-1133">Transmembrane helix</keyword>
<dbReference type="Gene3D" id="3.40.50.150">
    <property type="entry name" value="Vaccinia Virus protein VP39"/>
    <property type="match status" value="1"/>
</dbReference>
<dbReference type="PANTHER" id="PTHR43861">
    <property type="entry name" value="TRANS-ACONITATE 2-METHYLTRANSFERASE-RELATED"/>
    <property type="match status" value="1"/>
</dbReference>
<dbReference type="AlphaFoldDB" id="K9Z249"/>
<sequence>MQKRRIDSSIFLAIFNDLNIEISSQSRILDFGCGNGNTVKELLDLGYNAKGCDFKFKDGEHVAFLSKQGYIKLISDNPYKLPYPDNTFDILISNQVMEHVKNYGETLAEIYRVLKPNGVCCHIFPSKYKIIESHVYVPFSSIIRNQYYLLLWAFLGIRKSTQKGKKPQEIARENQAYLLSNTNYLSISQVIKEFNSLFKNIYFVEKYYLKNSPSQRGRILYKWGEKIPLIFLLYRFFMSYIIIASDEKILS</sequence>
<evidence type="ECO:0000313" key="3">
    <source>
        <dbReference type="EMBL" id="AFZ53204.1"/>
    </source>
</evidence>
<dbReference type="KEGG" id="can:Cyan10605_1081"/>
<dbReference type="STRING" id="755178.Cyan10605_1081"/>
<organism evidence="3 4">
    <name type="scientific">Cyanobacterium aponinum (strain PCC 10605)</name>
    <dbReference type="NCBI Taxonomy" id="755178"/>
    <lineage>
        <taxon>Bacteria</taxon>
        <taxon>Bacillati</taxon>
        <taxon>Cyanobacteriota</taxon>
        <taxon>Cyanophyceae</taxon>
        <taxon>Oscillatoriophycideae</taxon>
        <taxon>Chroococcales</taxon>
        <taxon>Geminocystaceae</taxon>
        <taxon>Cyanobacterium</taxon>
    </lineage>
</organism>
<name>K9Z249_CYAAP</name>
<dbReference type="OrthoDB" id="528104at2"/>
<keyword evidence="4" id="KW-1185">Reference proteome</keyword>
<proteinExistence type="predicted"/>
<keyword evidence="3" id="KW-0808">Transferase</keyword>
<dbReference type="GO" id="GO:0032259">
    <property type="term" value="P:methylation"/>
    <property type="evidence" value="ECO:0007669"/>
    <property type="project" value="UniProtKB-KW"/>
</dbReference>
<feature type="domain" description="Methyltransferase type 11" evidence="2">
    <location>
        <begin position="29"/>
        <end position="120"/>
    </location>
</feature>
<dbReference type="RefSeq" id="WP_015218935.1">
    <property type="nucleotide sequence ID" value="NC_019776.1"/>
</dbReference>
<keyword evidence="1" id="KW-0472">Membrane</keyword>
<dbReference type="CDD" id="cd02440">
    <property type="entry name" value="AdoMet_MTases"/>
    <property type="match status" value="1"/>
</dbReference>
<dbReference type="InterPro" id="IPR029063">
    <property type="entry name" value="SAM-dependent_MTases_sf"/>
</dbReference>
<evidence type="ECO:0000256" key="1">
    <source>
        <dbReference type="SAM" id="Phobius"/>
    </source>
</evidence>
<dbReference type="InterPro" id="IPR013216">
    <property type="entry name" value="Methyltransf_11"/>
</dbReference>
<dbReference type="Proteomes" id="UP000010480">
    <property type="component" value="Chromosome"/>
</dbReference>
<dbReference type="EMBL" id="CP003947">
    <property type="protein sequence ID" value="AFZ53204.1"/>
    <property type="molecule type" value="Genomic_DNA"/>
</dbReference>